<organism evidence="2 3">
    <name type="scientific">Bizionia gelidisalsuginis</name>
    <dbReference type="NCBI Taxonomy" id="291188"/>
    <lineage>
        <taxon>Bacteria</taxon>
        <taxon>Pseudomonadati</taxon>
        <taxon>Bacteroidota</taxon>
        <taxon>Flavobacteriia</taxon>
        <taxon>Flavobacteriales</taxon>
        <taxon>Flavobacteriaceae</taxon>
        <taxon>Bizionia</taxon>
    </lineage>
</organism>
<feature type="compositionally biased region" description="Polar residues" evidence="1">
    <location>
        <begin position="222"/>
        <end position="233"/>
    </location>
</feature>
<comment type="caution">
    <text evidence="2">The sequence shown here is derived from an EMBL/GenBank/DDBJ whole genome shotgun (WGS) entry which is preliminary data.</text>
</comment>
<reference evidence="2 3" key="1">
    <citation type="submission" date="2019-08" db="EMBL/GenBank/DDBJ databases">
        <title>Genomes of Antarctic Bizionia species.</title>
        <authorList>
            <person name="Bowman J.P."/>
        </authorList>
    </citation>
    <scope>NUCLEOTIDE SEQUENCE [LARGE SCALE GENOMIC DNA]</scope>
    <source>
        <strain evidence="2 3">IC164</strain>
    </source>
</reference>
<evidence type="ECO:0000256" key="1">
    <source>
        <dbReference type="SAM" id="MobiDB-lite"/>
    </source>
</evidence>
<name>A0ABY3MBU0_9FLAO</name>
<accession>A0ABY3MBU0</accession>
<feature type="compositionally biased region" description="Basic and acidic residues" evidence="1">
    <location>
        <begin position="234"/>
        <end position="248"/>
    </location>
</feature>
<sequence>MPSINYIKHLNAVFLLFSKDNRLNPTHISLYMAFFQLWNHNRFPNTFFVNREDVMRISKIGSKSTYHRCVKELNLYQYLIYYPSHNPFKGSRIKMLIFSSRESGDLSKQSQSHLESTVSKSRQVLKQAMDLAVPNQGQAVVPLYKHIKQIENSYKLPKPKNEFEVLSFFKKEKWPEIEAQKFFNHYQSTGWKIGGKIKIEDWHASARNWMLKAKEIAAQIKTNSNSYQQSQNKDNLHTTRNKDYHQPL</sequence>
<dbReference type="EMBL" id="VSKN01000005">
    <property type="protein sequence ID" value="TYC14790.1"/>
    <property type="molecule type" value="Genomic_DNA"/>
</dbReference>
<proteinExistence type="predicted"/>
<evidence type="ECO:0000313" key="3">
    <source>
        <dbReference type="Proteomes" id="UP000323621"/>
    </source>
</evidence>
<keyword evidence="3" id="KW-1185">Reference proteome</keyword>
<dbReference type="Proteomes" id="UP000323621">
    <property type="component" value="Unassembled WGS sequence"/>
</dbReference>
<protein>
    <recommendedName>
        <fullName evidence="4">Transcriptional regulator</fullName>
    </recommendedName>
</protein>
<feature type="region of interest" description="Disordered" evidence="1">
    <location>
        <begin position="222"/>
        <end position="248"/>
    </location>
</feature>
<evidence type="ECO:0008006" key="4">
    <source>
        <dbReference type="Google" id="ProtNLM"/>
    </source>
</evidence>
<gene>
    <name evidence="2" type="ORF">ES677_05265</name>
</gene>
<evidence type="ECO:0000313" key="2">
    <source>
        <dbReference type="EMBL" id="TYC14790.1"/>
    </source>
</evidence>